<name>A0A481SBJ8_9CILI</name>
<sequence>MISSLGGGTGSGLGSRLIEEFKDIFNDIQLINSVVFPNRSGETTLQHYNCVLSLAHLQSFSDCIIYFQNDKINNYLSYSKSKTIDKSVDITNINQYIASQLHNLVRINDYSTYNRFYFDLLMDTAPMPDFKFVELYSTPYYYDKQLSTNSQATWEKVMDTVSGQVNVEESYMTEGVNLGEKEDFEFQDLKNYRQTSKKNVSISVNTVFKSGDVSKSLQNQTNLLKQVNQKIVNTFNPVSWNPDCCNNEFIEEKLKEGVDHKMMLSMANRSSIADIIKEINDIGYNKFKANAFLHWYYKYELEKQDFQDAFVAMDNIIENYNSIK</sequence>
<evidence type="ECO:0000259" key="14">
    <source>
        <dbReference type="Pfam" id="PF00091"/>
    </source>
</evidence>
<dbReference type="EMBL" id="MH444696">
    <property type="protein sequence ID" value="QBH22543.1"/>
    <property type="molecule type" value="mRNA"/>
</dbReference>
<dbReference type="GO" id="GO:0005200">
    <property type="term" value="F:structural constituent of cytoskeleton"/>
    <property type="evidence" value="ECO:0007669"/>
    <property type="project" value="InterPro"/>
</dbReference>
<evidence type="ECO:0000256" key="5">
    <source>
        <dbReference type="ARBA" id="ARBA00014184"/>
    </source>
</evidence>
<feature type="domain" description="Tubulin/FtsZ GTPase" evidence="14">
    <location>
        <begin position="1"/>
        <end position="75"/>
    </location>
</feature>
<protein>
    <recommendedName>
        <fullName evidence="5">Tubulin delta chain</fullName>
    </recommendedName>
    <alternativeName>
        <fullName evidence="12">Delta-tubulin</fullName>
    </alternativeName>
</protein>
<dbReference type="PROSITE" id="PS00227">
    <property type="entry name" value="TUBULIN"/>
    <property type="match status" value="1"/>
</dbReference>
<evidence type="ECO:0000256" key="11">
    <source>
        <dbReference type="ARBA" id="ARBA00023273"/>
    </source>
</evidence>
<dbReference type="InterPro" id="IPR008280">
    <property type="entry name" value="Tub_FtsZ_C"/>
</dbReference>
<evidence type="ECO:0000256" key="12">
    <source>
        <dbReference type="ARBA" id="ARBA00030594"/>
    </source>
</evidence>
<dbReference type="Pfam" id="PF00091">
    <property type="entry name" value="Tubulin"/>
    <property type="match status" value="1"/>
</dbReference>
<keyword evidence="8" id="KW-0970">Cilium biogenesis/degradation</keyword>
<dbReference type="AlphaFoldDB" id="A0A481SBJ8"/>
<evidence type="ECO:0000256" key="10">
    <source>
        <dbReference type="ARBA" id="ARBA00023242"/>
    </source>
</evidence>
<keyword evidence="10" id="KW-0539">Nucleus</keyword>
<comment type="subcellular location">
    <subcellularLocation>
        <location evidence="3">Cell projection</location>
        <location evidence="3">Cilium</location>
    </subcellularLocation>
    <subcellularLocation>
        <location evidence="1">Cytoplasm</location>
        <location evidence="1">Cytoskeleton</location>
        <location evidence="1">Microtubule organizing center</location>
        <location evidence="1">Centrosome</location>
        <location evidence="1">Centriole</location>
    </subcellularLocation>
    <subcellularLocation>
        <location evidence="2">Nucleus</location>
    </subcellularLocation>
</comment>
<keyword evidence="6" id="KW-0493">Microtubule</keyword>
<comment type="similarity">
    <text evidence="4">Belongs to the tubulin family.</text>
</comment>
<dbReference type="SUPFAM" id="SSF52490">
    <property type="entry name" value="Tubulin nucleotide-binding domain-like"/>
    <property type="match status" value="1"/>
</dbReference>
<dbReference type="GO" id="GO:0005874">
    <property type="term" value="C:microtubule"/>
    <property type="evidence" value="ECO:0007669"/>
    <property type="project" value="UniProtKB-KW"/>
</dbReference>
<keyword evidence="11" id="KW-0966">Cell projection</keyword>
<dbReference type="SUPFAM" id="SSF55307">
    <property type="entry name" value="Tubulin C-terminal domain-like"/>
    <property type="match status" value="1"/>
</dbReference>
<dbReference type="InterPro" id="IPR017975">
    <property type="entry name" value="Tubulin_CS"/>
</dbReference>
<dbReference type="GO" id="GO:0005634">
    <property type="term" value="C:nucleus"/>
    <property type="evidence" value="ECO:0007669"/>
    <property type="project" value="UniProtKB-SubCell"/>
</dbReference>
<dbReference type="GO" id="GO:0005929">
    <property type="term" value="C:cilium"/>
    <property type="evidence" value="ECO:0007669"/>
    <property type="project" value="UniProtKB-SubCell"/>
</dbReference>
<dbReference type="InterPro" id="IPR023123">
    <property type="entry name" value="Tubulin_C"/>
</dbReference>
<dbReference type="GO" id="GO:0030030">
    <property type="term" value="P:cell projection organization"/>
    <property type="evidence" value="ECO:0007669"/>
    <property type="project" value="UniProtKB-KW"/>
</dbReference>
<dbReference type="InterPro" id="IPR002967">
    <property type="entry name" value="Delta_tubulin"/>
</dbReference>
<evidence type="ECO:0000256" key="7">
    <source>
        <dbReference type="ARBA" id="ARBA00022741"/>
    </source>
</evidence>
<evidence type="ECO:0000256" key="8">
    <source>
        <dbReference type="ARBA" id="ARBA00022794"/>
    </source>
</evidence>
<keyword evidence="9" id="KW-0342">GTP-binding</keyword>
<accession>A0A481SBJ8</accession>
<evidence type="ECO:0000256" key="1">
    <source>
        <dbReference type="ARBA" id="ARBA00004114"/>
    </source>
</evidence>
<evidence type="ECO:0000256" key="4">
    <source>
        <dbReference type="ARBA" id="ARBA00009636"/>
    </source>
</evidence>
<dbReference type="Gene3D" id="1.10.287.600">
    <property type="entry name" value="Helix hairpin bin"/>
    <property type="match status" value="1"/>
</dbReference>
<organism evidence="15">
    <name type="scientific">Philasterides dicentrarchi</name>
    <dbReference type="NCBI Taxonomy" id="282688"/>
    <lineage>
        <taxon>Eukaryota</taxon>
        <taxon>Sar</taxon>
        <taxon>Alveolata</taxon>
        <taxon>Ciliophora</taxon>
        <taxon>Intramacronucleata</taxon>
        <taxon>Oligohymenophorea</taxon>
        <taxon>Scuticociliatia</taxon>
        <taxon>Philasterida</taxon>
        <taxon>Philasteridae</taxon>
        <taxon>Philasterides</taxon>
    </lineage>
</organism>
<evidence type="ECO:0000256" key="3">
    <source>
        <dbReference type="ARBA" id="ARBA00004138"/>
    </source>
</evidence>
<dbReference type="GO" id="GO:0005814">
    <property type="term" value="C:centriole"/>
    <property type="evidence" value="ECO:0007669"/>
    <property type="project" value="UniProtKB-SubCell"/>
</dbReference>
<reference evidence="15" key="1">
    <citation type="submission" date="2018-06" db="EMBL/GenBank/DDBJ databases">
        <title>Tubulins in Philasterides dicentrarchi.</title>
        <authorList>
            <person name="deFelipe A."/>
            <person name="Folgueira I."/>
            <person name="Lamas J."/>
            <person name="Leiro J."/>
        </authorList>
    </citation>
    <scope>NUCLEOTIDE SEQUENCE</scope>
</reference>
<dbReference type="InterPro" id="IPR003008">
    <property type="entry name" value="Tubulin_FtsZ_GTPase"/>
</dbReference>
<comment type="function">
    <text evidence="13">Acts as a positive regulator of hedgehog signaling and regulates ciliary function.</text>
</comment>
<evidence type="ECO:0000313" key="15">
    <source>
        <dbReference type="EMBL" id="QBH22543.1"/>
    </source>
</evidence>
<evidence type="ECO:0000256" key="2">
    <source>
        <dbReference type="ARBA" id="ARBA00004123"/>
    </source>
</evidence>
<dbReference type="GO" id="GO:0005525">
    <property type="term" value="F:GTP binding"/>
    <property type="evidence" value="ECO:0007669"/>
    <property type="project" value="UniProtKB-KW"/>
</dbReference>
<dbReference type="PRINTS" id="PR01224">
    <property type="entry name" value="DELTATUBULIN"/>
</dbReference>
<evidence type="ECO:0000256" key="13">
    <source>
        <dbReference type="ARBA" id="ARBA00046149"/>
    </source>
</evidence>
<evidence type="ECO:0000256" key="9">
    <source>
        <dbReference type="ARBA" id="ARBA00023134"/>
    </source>
</evidence>
<dbReference type="PANTHER" id="PTHR11588">
    <property type="entry name" value="TUBULIN"/>
    <property type="match status" value="1"/>
</dbReference>
<proteinExistence type="evidence at transcript level"/>
<dbReference type="Gene3D" id="3.40.50.1440">
    <property type="entry name" value="Tubulin/FtsZ, GTPase domain"/>
    <property type="match status" value="1"/>
</dbReference>
<dbReference type="InterPro" id="IPR000217">
    <property type="entry name" value="Tubulin"/>
</dbReference>
<evidence type="ECO:0000256" key="6">
    <source>
        <dbReference type="ARBA" id="ARBA00022701"/>
    </source>
</evidence>
<dbReference type="InterPro" id="IPR036525">
    <property type="entry name" value="Tubulin/FtsZ_GTPase_sf"/>
</dbReference>
<dbReference type="GO" id="GO:0007017">
    <property type="term" value="P:microtubule-based process"/>
    <property type="evidence" value="ECO:0007669"/>
    <property type="project" value="InterPro"/>
</dbReference>
<keyword evidence="7" id="KW-0547">Nucleotide-binding</keyword>